<evidence type="ECO:0000256" key="1">
    <source>
        <dbReference type="ARBA" id="ARBA00022553"/>
    </source>
</evidence>
<feature type="compositionally biased region" description="Low complexity" evidence="2">
    <location>
        <begin position="884"/>
        <end position="893"/>
    </location>
</feature>
<dbReference type="KEGG" id="tng:GSTEN00007236G001"/>
<feature type="region of interest" description="Disordered" evidence="2">
    <location>
        <begin position="1"/>
        <end position="59"/>
    </location>
</feature>
<feature type="region of interest" description="Disordered" evidence="2">
    <location>
        <begin position="270"/>
        <end position="1206"/>
    </location>
</feature>
<sequence>VPPRHGLQSLGKVASARRMPPPANLPSLKAENKGNDPNVSLVPKDGTGWASKQEQADPKRSVLLSNQSIYQFHLAVAQPSTQAAGVRSWAQASVTHGIQGDGGKGSNQPSPFSREEFPTLQAAGDQDKAGKEQGTVDQWYGPGPSLRPQNVTSWRDGGGRAMAPTLSGEGAVDGGSGGNLVMDGAAGVPTPNSQSHGPPRIPPAGNPVLPLPQPPVGPGFPQYRGIMPPFQDDLKELDELDHDGDEGWAALMVLLFQGAHEEIDYSAKLKFSDDEGDEEGEEEQTESNNDSREQQRSQDVPPSGSRSRASDSSEDTRHTSSSNPDKEAQPPSSKPGALLIPGKAASNQLQRAAGGVAPSQPGLLAHGSQGDDEDETWRQRRKQSSTEISAAVERARRRREEEERRMEEERRAACAEKLKRLDEKQQQQQSTSLGVGGSSSKSPSLDGNSTTATAGSASPSISVSSPNVSQPPSPCVDPEEPPPFAGQPASNPLISERQRGSSNSSYDSSAAVSQAQQPTVDRPLPGETKDETVGCTHVRAGSGNERGVDQVKTETTGTGASRQAGGPPSQGYSKYQKSLPPRFQRQQQEQLLKQQQQSDTPPHRIREGVLGSIQQPGSNSRTSNQTPPPAGTQVGAQGSSHHPHHYMSGQGNYSNFPDQGARMLSHQQQQRPTERGNQPSNFTHQDEASKGSQQGQIWGAPHSQYDRNSRVDLPPVESSSHHHHHSHHPQQPHFPLHQHKPENSRDRVVETTAKKTDSPPLHQPSTSSCSSSSSARDDGNVKVAMHHHHHPRENESGIVQSHGERGSSGSVINSSHVKQEKLSFITASPPPNQHGSHTPPQQQQQQHPHSKSNQRGGREHKTETHWGPRPGNSNTSGSSHGRRANNNAVAGNNSGEDSNAVLDHKPASQTINNTNKRAGPIKKPLKDMKKDGGEVDGGEKTNVGLGKDKEQEAGHFNSVKQDVSSNSQNTSVSPKDESAPTSKPRNGGKERFSGGGGSRGPKDGDIHSGFSGSASKREIDRSFERGRSTTHHHGVPAKGSRANRGRGGEFFARGRGYRGTYTVAAAGPSGGGRGRMGGRSGRDFRSSVAGGHQNEPRGEGAVGRHGQDRSQHNPTRARNRSETRSEGSEYEEIPKRRRERGSETGSDSGGSDLGHSDKDEIQKPNTKNGSDHVISSGNMSSAPPRGSQARVFTPRGVPSRRGRGGG</sequence>
<reference evidence="4" key="2">
    <citation type="submission" date="2004-02" db="EMBL/GenBank/DDBJ databases">
        <authorList>
            <consortium name="Genoscope"/>
            <consortium name="Whitehead Institute Centre for Genome Research"/>
        </authorList>
    </citation>
    <scope>NUCLEOTIDE SEQUENCE</scope>
</reference>
<evidence type="ECO:0000259" key="3">
    <source>
        <dbReference type="Pfam" id="PF07001"/>
    </source>
</evidence>
<dbReference type="InterPro" id="IPR009738">
    <property type="entry name" value="BAT2_N"/>
</dbReference>
<feature type="non-terminal residue" evidence="4">
    <location>
        <position position="1206"/>
    </location>
</feature>
<feature type="domain" description="BAT2 N-terminal" evidence="3">
    <location>
        <begin position="76"/>
        <end position="133"/>
    </location>
</feature>
<dbReference type="InterPro" id="IPR033184">
    <property type="entry name" value="PRRC2"/>
</dbReference>
<proteinExistence type="predicted"/>
<reference evidence="4" key="1">
    <citation type="journal article" date="2004" name="Nature">
        <title>Genome duplication in the teleost fish Tetraodon nigroviridis reveals the early vertebrate proto-karyotype.</title>
        <authorList>
            <person name="Jaillon O."/>
            <person name="Aury J.-M."/>
            <person name="Brunet F."/>
            <person name="Petit J.-L."/>
            <person name="Stange-Thomann N."/>
            <person name="Mauceli E."/>
            <person name="Bouneau L."/>
            <person name="Fischer C."/>
            <person name="Ozouf-Costaz C."/>
            <person name="Bernot A."/>
            <person name="Nicaud S."/>
            <person name="Jaffe D."/>
            <person name="Fisher S."/>
            <person name="Lutfalla G."/>
            <person name="Dossat C."/>
            <person name="Segurens B."/>
            <person name="Dasilva C."/>
            <person name="Salanoubat M."/>
            <person name="Levy M."/>
            <person name="Boudet N."/>
            <person name="Castellano S."/>
            <person name="Anthouard V."/>
            <person name="Jubin C."/>
            <person name="Castelli V."/>
            <person name="Katinka M."/>
            <person name="Vacherie B."/>
            <person name="Biemont C."/>
            <person name="Skalli Z."/>
            <person name="Cattolico L."/>
            <person name="Poulain J."/>
            <person name="De Berardinis V."/>
            <person name="Cruaud C."/>
            <person name="Duprat S."/>
            <person name="Brottier P."/>
            <person name="Coutanceau J.-P."/>
            <person name="Gouzy J."/>
            <person name="Parra G."/>
            <person name="Lardier G."/>
            <person name="Chapple C."/>
            <person name="McKernan K.J."/>
            <person name="McEwan P."/>
            <person name="Bosak S."/>
            <person name="Kellis M."/>
            <person name="Volff J.-N."/>
            <person name="Guigo R."/>
            <person name="Zody M.C."/>
            <person name="Mesirov J."/>
            <person name="Lindblad-Toh K."/>
            <person name="Birren B."/>
            <person name="Nusbaum C."/>
            <person name="Kahn D."/>
            <person name="Robinson-Rechavi M."/>
            <person name="Laudet V."/>
            <person name="Schachter V."/>
            <person name="Quetier F."/>
            <person name="Saurin W."/>
            <person name="Scarpelli C."/>
            <person name="Wincker P."/>
            <person name="Lander E.S."/>
            <person name="Weissenbach J."/>
            <person name="Roest Crollius H."/>
        </authorList>
    </citation>
    <scope>NUCLEOTIDE SEQUENCE [LARGE SCALE GENOMIC DNA]</scope>
</reference>
<feature type="compositionally biased region" description="Basic and acidic residues" evidence="2">
    <location>
        <begin position="308"/>
        <end position="328"/>
    </location>
</feature>
<feature type="compositionally biased region" description="Polar residues" evidence="2">
    <location>
        <begin position="807"/>
        <end position="816"/>
    </location>
</feature>
<feature type="compositionally biased region" description="Polar residues" evidence="2">
    <location>
        <begin position="907"/>
        <end position="916"/>
    </location>
</feature>
<feature type="compositionally biased region" description="Low complexity" evidence="2">
    <location>
        <begin position="449"/>
        <end position="468"/>
    </location>
</feature>
<feature type="non-terminal residue" evidence="4">
    <location>
        <position position="1"/>
    </location>
</feature>
<feature type="compositionally biased region" description="Polar residues" evidence="2">
    <location>
        <begin position="426"/>
        <end position="448"/>
    </location>
</feature>
<comment type="caution">
    <text evidence="4">The sequence shown here is derived from an EMBL/GenBank/DDBJ whole genome shotgun (WGS) entry which is preliminary data.</text>
</comment>
<feature type="compositionally biased region" description="Pro residues" evidence="2">
    <location>
        <begin position="199"/>
        <end position="218"/>
    </location>
</feature>
<feature type="compositionally biased region" description="Polar residues" evidence="2">
    <location>
        <begin position="1163"/>
        <end position="1181"/>
    </location>
</feature>
<feature type="compositionally biased region" description="Polar residues" evidence="2">
    <location>
        <begin position="958"/>
        <end position="984"/>
    </location>
</feature>
<feature type="compositionally biased region" description="Low complexity" evidence="2">
    <location>
        <begin position="584"/>
        <end position="597"/>
    </location>
</feature>
<keyword evidence="1" id="KW-0597">Phosphoprotein</keyword>
<feature type="compositionally biased region" description="Basic residues" evidence="2">
    <location>
        <begin position="721"/>
        <end position="730"/>
    </location>
</feature>
<feature type="compositionally biased region" description="Polar residues" evidence="2">
    <location>
        <begin position="665"/>
        <end position="683"/>
    </location>
</feature>
<dbReference type="PANTHER" id="PTHR14038:SF5">
    <property type="entry name" value="PROTEIN PRRC2A"/>
    <property type="match status" value="1"/>
</dbReference>
<feature type="compositionally biased region" description="Basic and acidic residues" evidence="2">
    <location>
        <begin position="924"/>
        <end position="939"/>
    </location>
</feature>
<dbReference type="Pfam" id="PF07001">
    <property type="entry name" value="BAT2_N"/>
    <property type="match status" value="2"/>
</dbReference>
<feature type="compositionally biased region" description="Basic and acidic residues" evidence="2">
    <location>
        <begin position="739"/>
        <end position="757"/>
    </location>
</feature>
<feature type="region of interest" description="Disordered" evidence="2">
    <location>
        <begin position="88"/>
        <end position="220"/>
    </location>
</feature>
<feature type="compositionally biased region" description="Polar residues" evidence="2">
    <location>
        <begin position="612"/>
        <end position="625"/>
    </location>
</feature>
<feature type="compositionally biased region" description="Low complexity" evidence="2">
    <location>
        <begin position="765"/>
        <end position="774"/>
    </location>
</feature>
<feature type="compositionally biased region" description="Low complexity" evidence="2">
    <location>
        <begin position="833"/>
        <end position="854"/>
    </location>
</feature>
<feature type="compositionally biased region" description="Gly residues" evidence="2">
    <location>
        <begin position="1068"/>
        <end position="1079"/>
    </location>
</feature>
<feature type="compositionally biased region" description="Basic and acidic residues" evidence="2">
    <location>
        <begin position="398"/>
        <end position="425"/>
    </location>
</feature>
<gene>
    <name evidence="4" type="ORF">GSTENG00007236001</name>
</gene>
<dbReference type="PANTHER" id="PTHR14038">
    <property type="entry name" value="BAT2 HLA-B-ASSOCIATED TRANSCRIPT 2"/>
    <property type="match status" value="1"/>
</dbReference>
<evidence type="ECO:0000256" key="2">
    <source>
        <dbReference type="SAM" id="MobiDB-lite"/>
    </source>
</evidence>
<accession>Q4T4M3</accession>
<feature type="compositionally biased region" description="Pro residues" evidence="2">
    <location>
        <begin position="469"/>
        <end position="485"/>
    </location>
</feature>
<dbReference type="GO" id="GO:0030154">
    <property type="term" value="P:cell differentiation"/>
    <property type="evidence" value="ECO:0007669"/>
    <property type="project" value="TreeGrafter"/>
</dbReference>
<name>Q4T4M3_TETNG</name>
<feature type="domain" description="BAT2 N-terminal" evidence="3">
    <location>
        <begin position="3"/>
        <end position="67"/>
    </location>
</feature>
<dbReference type="AlphaFoldDB" id="Q4T4M3"/>
<protein>
    <submittedName>
        <fullName evidence="4">(spotted green pufferfish) hypothetical protein</fullName>
    </submittedName>
</protein>
<feature type="compositionally biased region" description="Acidic residues" evidence="2">
    <location>
        <begin position="274"/>
        <end position="285"/>
    </location>
</feature>
<organism evidence="4">
    <name type="scientific">Tetraodon nigroviridis</name>
    <name type="common">Spotted green pufferfish</name>
    <name type="synonym">Chelonodon nigroviridis</name>
    <dbReference type="NCBI Taxonomy" id="99883"/>
    <lineage>
        <taxon>Eukaryota</taxon>
        <taxon>Metazoa</taxon>
        <taxon>Chordata</taxon>
        <taxon>Craniata</taxon>
        <taxon>Vertebrata</taxon>
        <taxon>Euteleostomi</taxon>
        <taxon>Actinopterygii</taxon>
        <taxon>Neopterygii</taxon>
        <taxon>Teleostei</taxon>
        <taxon>Neoteleostei</taxon>
        <taxon>Acanthomorphata</taxon>
        <taxon>Eupercaria</taxon>
        <taxon>Tetraodontiformes</taxon>
        <taxon>Tetradontoidea</taxon>
        <taxon>Tetraodontidae</taxon>
        <taxon>Tetraodon</taxon>
    </lineage>
</organism>
<feature type="compositionally biased region" description="Basic and acidic residues" evidence="2">
    <location>
        <begin position="1015"/>
        <end position="1027"/>
    </location>
</feature>
<evidence type="ECO:0000313" key="4">
    <source>
        <dbReference type="EMBL" id="CAF92159.1"/>
    </source>
</evidence>
<feature type="compositionally biased region" description="Low complexity" evidence="2">
    <location>
        <begin position="501"/>
        <end position="517"/>
    </location>
</feature>
<dbReference type="OrthoDB" id="1939715at2759"/>
<dbReference type="EMBL" id="CAAE01009585">
    <property type="protein sequence ID" value="CAF92159.1"/>
    <property type="molecule type" value="Genomic_DNA"/>
</dbReference>
<feature type="compositionally biased region" description="Basic and acidic residues" evidence="2">
    <location>
        <begin position="856"/>
        <end position="866"/>
    </location>
</feature>